<name>A0A0A9C5V1_ARUDO</name>
<evidence type="ECO:0000313" key="2">
    <source>
        <dbReference type="EMBL" id="JAD70951.1"/>
    </source>
</evidence>
<keyword evidence="1" id="KW-0812">Transmembrane</keyword>
<proteinExistence type="predicted"/>
<evidence type="ECO:0000256" key="1">
    <source>
        <dbReference type="SAM" id="Phobius"/>
    </source>
</evidence>
<dbReference type="AlphaFoldDB" id="A0A0A9C5V1"/>
<reference evidence="2" key="1">
    <citation type="submission" date="2014-09" db="EMBL/GenBank/DDBJ databases">
        <authorList>
            <person name="Magalhaes I.L.F."/>
            <person name="Oliveira U."/>
            <person name="Santos F.R."/>
            <person name="Vidigal T.H.D.A."/>
            <person name="Brescovit A.D."/>
            <person name="Santos A.J."/>
        </authorList>
    </citation>
    <scope>NUCLEOTIDE SEQUENCE</scope>
    <source>
        <tissue evidence="2">Shoot tissue taken approximately 20 cm above the soil surface</tissue>
    </source>
</reference>
<feature type="transmembrane region" description="Helical" evidence="1">
    <location>
        <begin position="6"/>
        <end position="26"/>
    </location>
</feature>
<keyword evidence="1" id="KW-1133">Transmembrane helix</keyword>
<accession>A0A0A9C5V1</accession>
<dbReference type="EMBL" id="GBRH01226944">
    <property type="protein sequence ID" value="JAD70951.1"/>
    <property type="molecule type" value="Transcribed_RNA"/>
</dbReference>
<organism evidence="2">
    <name type="scientific">Arundo donax</name>
    <name type="common">Giant reed</name>
    <name type="synonym">Donax arundinaceus</name>
    <dbReference type="NCBI Taxonomy" id="35708"/>
    <lineage>
        <taxon>Eukaryota</taxon>
        <taxon>Viridiplantae</taxon>
        <taxon>Streptophyta</taxon>
        <taxon>Embryophyta</taxon>
        <taxon>Tracheophyta</taxon>
        <taxon>Spermatophyta</taxon>
        <taxon>Magnoliopsida</taxon>
        <taxon>Liliopsida</taxon>
        <taxon>Poales</taxon>
        <taxon>Poaceae</taxon>
        <taxon>PACMAD clade</taxon>
        <taxon>Arundinoideae</taxon>
        <taxon>Arundineae</taxon>
        <taxon>Arundo</taxon>
    </lineage>
</organism>
<reference evidence="2" key="2">
    <citation type="journal article" date="2015" name="Data Brief">
        <title>Shoot transcriptome of the giant reed, Arundo donax.</title>
        <authorList>
            <person name="Barrero R.A."/>
            <person name="Guerrero F.D."/>
            <person name="Moolhuijzen P."/>
            <person name="Goolsby J.A."/>
            <person name="Tidwell J."/>
            <person name="Bellgard S.E."/>
            <person name="Bellgard M.I."/>
        </authorList>
    </citation>
    <scope>NUCLEOTIDE SEQUENCE</scope>
    <source>
        <tissue evidence="2">Shoot tissue taken approximately 20 cm above the soil surface</tissue>
    </source>
</reference>
<keyword evidence="1" id="KW-0472">Membrane</keyword>
<protein>
    <submittedName>
        <fullName evidence="2">Uncharacterized protein</fullName>
    </submittedName>
</protein>
<sequence>MLHVVLLVFCYCTSAGILLLLIFVVLRCCL</sequence>